<evidence type="ECO:0000313" key="1">
    <source>
        <dbReference type="EMBL" id="GCC50796.1"/>
    </source>
</evidence>
<reference evidence="1 2" key="1">
    <citation type="submission" date="2018-11" db="EMBL/GenBank/DDBJ databases">
        <title>Chryseotalea sanarue gen. nov., sp., nov., a member of the family Cytophagaceae, isolated from a brackish lake in Hamamatsu Japan.</title>
        <authorList>
            <person name="Maejima Y."/>
            <person name="Iino T."/>
            <person name="Muraguchi Y."/>
            <person name="Fukuda K."/>
            <person name="Ohkuma M."/>
            <person name="Moriuchi R."/>
            <person name="Dohra H."/>
            <person name="Kimbara K."/>
            <person name="Shintani M."/>
        </authorList>
    </citation>
    <scope>NUCLEOTIDE SEQUENCE [LARGE SCALE GENOMIC DNA]</scope>
    <source>
        <strain evidence="1 2">Ys</strain>
    </source>
</reference>
<dbReference type="RefSeq" id="WP_127121463.1">
    <property type="nucleotide sequence ID" value="NZ_BHXQ01000002.1"/>
</dbReference>
<keyword evidence="2" id="KW-1185">Reference proteome</keyword>
<evidence type="ECO:0000313" key="2">
    <source>
        <dbReference type="Proteomes" id="UP000288227"/>
    </source>
</evidence>
<dbReference type="AlphaFoldDB" id="A0A401U7E1"/>
<gene>
    <name evidence="1" type="ORF">SanaruYs_10140</name>
</gene>
<comment type="caution">
    <text evidence="1">The sequence shown here is derived from an EMBL/GenBank/DDBJ whole genome shotgun (WGS) entry which is preliminary data.</text>
</comment>
<proteinExistence type="predicted"/>
<protein>
    <submittedName>
        <fullName evidence="1">Uncharacterized protein</fullName>
    </submittedName>
</protein>
<accession>A0A401U7E1</accession>
<name>A0A401U7E1_9BACT</name>
<dbReference type="Proteomes" id="UP000288227">
    <property type="component" value="Unassembled WGS sequence"/>
</dbReference>
<organism evidence="1 2">
    <name type="scientific">Chryseotalea sanaruensis</name>
    <dbReference type="NCBI Taxonomy" id="2482724"/>
    <lineage>
        <taxon>Bacteria</taxon>
        <taxon>Pseudomonadati</taxon>
        <taxon>Bacteroidota</taxon>
        <taxon>Cytophagia</taxon>
        <taxon>Cytophagales</taxon>
        <taxon>Chryseotaleaceae</taxon>
        <taxon>Chryseotalea</taxon>
    </lineage>
</organism>
<sequence length="157" mass="18236">MVSASVNDIRKELVNISSKDIQLLCLRLARYKKENKELLNYLLFEAQDEAGYIQSIKTEIDDLFTDVANKNLYLAKKVLRKILRYANRQIKYSGLPQTELEIRIYFCERMLAQNLPLTTGTVLYNLYQQQLKKIASVLAKLPEDEQGDYTRAIKKIA</sequence>
<dbReference type="OrthoDB" id="978748at2"/>
<dbReference type="EMBL" id="BHXQ01000002">
    <property type="protein sequence ID" value="GCC50796.1"/>
    <property type="molecule type" value="Genomic_DNA"/>
</dbReference>